<dbReference type="Proteomes" id="UP000776651">
    <property type="component" value="Unassembled WGS sequence"/>
</dbReference>
<evidence type="ECO:0000256" key="2">
    <source>
        <dbReference type="ARBA" id="ARBA00006920"/>
    </source>
</evidence>
<evidence type="ECO:0000256" key="3">
    <source>
        <dbReference type="ARBA" id="ARBA00022448"/>
    </source>
</evidence>
<evidence type="ECO:0000256" key="7">
    <source>
        <dbReference type="ARBA" id="ARBA00022958"/>
    </source>
</evidence>
<comment type="caution">
    <text evidence="14">The sequence shown here is derived from an EMBL/GenBank/DDBJ whole genome shotgun (WGS) entry which is preliminary data.</text>
</comment>
<sequence length="198" mass="21531">MPTIRLEAFTDGVLAIVITIMVLELGVPQGDSLADLAAVAPLLLAYILSFLNVGIYWSNHHHLLQAADRIDARVLWSNLALLFFLSLLPFTIRWLDSAGFAAGPAAAYGVILTLASASWIATRHFIIDLEDAQSPVRDLLQGDRKPFFSLAAYATSTALCLVDPWLAIVGYTLTTGAWLIPDNRLAMIVAQSRKTPPC</sequence>
<feature type="transmembrane region" description="Helical" evidence="13">
    <location>
        <begin position="147"/>
        <end position="173"/>
    </location>
</feature>
<name>A0ABS7JIC9_9SPHN</name>
<evidence type="ECO:0000256" key="5">
    <source>
        <dbReference type="ARBA" id="ARBA00022692"/>
    </source>
</evidence>
<protein>
    <submittedName>
        <fullName evidence="14">DUF1211 domain-containing protein</fullName>
    </submittedName>
</protein>
<feature type="transmembrane region" description="Helical" evidence="13">
    <location>
        <begin position="107"/>
        <end position="126"/>
    </location>
</feature>
<keyword evidence="10 13" id="KW-0472">Membrane</keyword>
<evidence type="ECO:0000256" key="8">
    <source>
        <dbReference type="ARBA" id="ARBA00022989"/>
    </source>
</evidence>
<dbReference type="RefSeq" id="WP_221598653.1">
    <property type="nucleotide sequence ID" value="NZ_JAIGNQ010000004.1"/>
</dbReference>
<feature type="transmembrane region" description="Helical" evidence="13">
    <location>
        <begin position="75"/>
        <end position="95"/>
    </location>
</feature>
<keyword evidence="3" id="KW-0813">Transport</keyword>
<proteinExistence type="inferred from homology"/>
<keyword evidence="4" id="KW-0633">Potassium transport</keyword>
<reference evidence="14 15" key="1">
    <citation type="submission" date="2021-08" db="EMBL/GenBank/DDBJ databases">
        <title>Comparative Genomics Analysis of the Genus Qipengyuania Reveals Extensive Genetic Diversity and Metabolic Versatility, Including the Description of Fifteen Novel Species.</title>
        <authorList>
            <person name="Liu Y."/>
        </authorList>
    </citation>
    <scope>NUCLEOTIDE SEQUENCE [LARGE SCALE GENOMIC DNA]</scope>
    <source>
        <strain evidence="14 15">GH25</strain>
    </source>
</reference>
<accession>A0ABS7JIC9</accession>
<comment type="similarity">
    <text evidence="2">Belongs to the TMEM175 family.</text>
</comment>
<feature type="transmembrane region" description="Helical" evidence="13">
    <location>
        <begin position="36"/>
        <end position="55"/>
    </location>
</feature>
<evidence type="ECO:0000256" key="1">
    <source>
        <dbReference type="ARBA" id="ARBA00004141"/>
    </source>
</evidence>
<keyword evidence="9" id="KW-0406">Ion transport</keyword>
<keyword evidence="6" id="KW-0631">Potassium channel</keyword>
<comment type="subcellular location">
    <subcellularLocation>
        <location evidence="1">Membrane</location>
        <topology evidence="1">Multi-pass membrane protein</topology>
    </subcellularLocation>
</comment>
<comment type="catalytic activity">
    <reaction evidence="12">
        <text>K(+)(in) = K(+)(out)</text>
        <dbReference type="Rhea" id="RHEA:29463"/>
        <dbReference type="ChEBI" id="CHEBI:29103"/>
    </reaction>
</comment>
<evidence type="ECO:0000256" key="10">
    <source>
        <dbReference type="ARBA" id="ARBA00023136"/>
    </source>
</evidence>
<evidence type="ECO:0000313" key="15">
    <source>
        <dbReference type="Proteomes" id="UP000776651"/>
    </source>
</evidence>
<evidence type="ECO:0000256" key="13">
    <source>
        <dbReference type="SAM" id="Phobius"/>
    </source>
</evidence>
<dbReference type="Pfam" id="PF06736">
    <property type="entry name" value="TMEM175"/>
    <property type="match status" value="1"/>
</dbReference>
<keyword evidence="8 13" id="KW-1133">Transmembrane helix</keyword>
<organism evidence="14 15">
    <name type="scientific">Qipengyuania pacifica</name>
    <dbReference type="NCBI Taxonomy" id="2860199"/>
    <lineage>
        <taxon>Bacteria</taxon>
        <taxon>Pseudomonadati</taxon>
        <taxon>Pseudomonadota</taxon>
        <taxon>Alphaproteobacteria</taxon>
        <taxon>Sphingomonadales</taxon>
        <taxon>Erythrobacteraceae</taxon>
        <taxon>Qipengyuania</taxon>
    </lineage>
</organism>
<keyword evidence="11" id="KW-0407">Ion channel</keyword>
<feature type="transmembrane region" description="Helical" evidence="13">
    <location>
        <begin position="12"/>
        <end position="30"/>
    </location>
</feature>
<keyword evidence="7" id="KW-0630">Potassium</keyword>
<evidence type="ECO:0000256" key="6">
    <source>
        <dbReference type="ARBA" id="ARBA00022826"/>
    </source>
</evidence>
<dbReference type="InterPro" id="IPR010617">
    <property type="entry name" value="TMEM175-like"/>
</dbReference>
<keyword evidence="5 13" id="KW-0812">Transmembrane</keyword>
<keyword evidence="15" id="KW-1185">Reference proteome</keyword>
<evidence type="ECO:0000313" key="14">
    <source>
        <dbReference type="EMBL" id="MBX7489518.1"/>
    </source>
</evidence>
<dbReference type="EMBL" id="JAIGNQ010000004">
    <property type="protein sequence ID" value="MBX7489518.1"/>
    <property type="molecule type" value="Genomic_DNA"/>
</dbReference>
<evidence type="ECO:0000256" key="4">
    <source>
        <dbReference type="ARBA" id="ARBA00022538"/>
    </source>
</evidence>
<evidence type="ECO:0000256" key="9">
    <source>
        <dbReference type="ARBA" id="ARBA00023065"/>
    </source>
</evidence>
<gene>
    <name evidence="14" type="ORF">K3177_13430</name>
</gene>
<evidence type="ECO:0000256" key="12">
    <source>
        <dbReference type="ARBA" id="ARBA00034430"/>
    </source>
</evidence>
<evidence type="ECO:0000256" key="11">
    <source>
        <dbReference type="ARBA" id="ARBA00023303"/>
    </source>
</evidence>